<dbReference type="Pfam" id="PF04410">
    <property type="entry name" value="Gar1"/>
    <property type="match status" value="1"/>
</dbReference>
<gene>
    <name evidence="2" type="ORF">HYQ45_007511</name>
</gene>
<name>A0A8I3ARQ8_VERLO</name>
<proteinExistence type="inferred from homology"/>
<accession>A0A8I3ARQ8</accession>
<evidence type="ECO:0000313" key="3">
    <source>
        <dbReference type="Proteomes" id="UP000689129"/>
    </source>
</evidence>
<dbReference type="OrthoDB" id="2187159at2759"/>
<evidence type="ECO:0000313" key="2">
    <source>
        <dbReference type="EMBL" id="KAG7134540.1"/>
    </source>
</evidence>
<dbReference type="GO" id="GO:1990904">
    <property type="term" value="C:ribonucleoprotein complex"/>
    <property type="evidence" value="ECO:0007669"/>
    <property type="project" value="UniProtKB-KW"/>
</dbReference>
<organism evidence="2 3">
    <name type="scientific">Verticillium longisporum</name>
    <name type="common">Verticillium dahliae var. longisporum</name>
    <dbReference type="NCBI Taxonomy" id="100787"/>
    <lineage>
        <taxon>Eukaryota</taxon>
        <taxon>Fungi</taxon>
        <taxon>Dikarya</taxon>
        <taxon>Ascomycota</taxon>
        <taxon>Pezizomycotina</taxon>
        <taxon>Sordariomycetes</taxon>
        <taxon>Hypocreomycetidae</taxon>
        <taxon>Glomerellales</taxon>
        <taxon>Plectosphaerellaceae</taxon>
        <taxon>Verticillium</taxon>
    </lineage>
</organism>
<keyword evidence="1" id="KW-0694">RNA-binding</keyword>
<keyword evidence="1 2" id="KW-0687">Ribonucleoprotein</keyword>
<dbReference type="GO" id="GO:0006364">
    <property type="term" value="P:rRNA processing"/>
    <property type="evidence" value="ECO:0007669"/>
    <property type="project" value="UniProtKB-KW"/>
</dbReference>
<dbReference type="InterPro" id="IPR007504">
    <property type="entry name" value="H/ACA_rnp_Gar1/Naf1"/>
</dbReference>
<dbReference type="GO" id="GO:0005730">
    <property type="term" value="C:nucleolus"/>
    <property type="evidence" value="ECO:0007669"/>
    <property type="project" value="UniProtKB-SubCell"/>
</dbReference>
<dbReference type="GO" id="GO:0001522">
    <property type="term" value="P:pseudouridine synthesis"/>
    <property type="evidence" value="ECO:0007669"/>
    <property type="project" value="InterPro"/>
</dbReference>
<comment type="caution">
    <text evidence="2">The sequence shown here is derived from an EMBL/GenBank/DDBJ whole genome shotgun (WGS) entry which is preliminary data.</text>
</comment>
<comment type="similarity">
    <text evidence="1">Belongs to the GAR1 family.</text>
</comment>
<dbReference type="AlphaFoldDB" id="A0A8I3ARQ8"/>
<dbReference type="EMBL" id="JAEMWZ010000135">
    <property type="protein sequence ID" value="KAG7134540.1"/>
    <property type="molecule type" value="Genomic_DNA"/>
</dbReference>
<evidence type="ECO:0000256" key="1">
    <source>
        <dbReference type="RuleBase" id="RU364004"/>
    </source>
</evidence>
<sequence length="74" mass="8025">MSFRGGRGAPRGGFGGRGGEMGKFLHACEGEMVCESINPKVPQFNAQMFLENKVSIPPACQRAWLVSYMQASTD</sequence>
<protein>
    <recommendedName>
        <fullName evidence="1">H/ACA ribonucleoprotein complex subunit</fullName>
    </recommendedName>
</protein>
<comment type="subunit">
    <text evidence="1">Component of the small nucleolar ribonucleoprotein particles containing H/ACA-type snoRNAs (H/ACA snoRNPs).</text>
</comment>
<keyword evidence="1" id="KW-0539">Nucleus</keyword>
<dbReference type="Proteomes" id="UP000689129">
    <property type="component" value="Unassembled WGS sequence"/>
</dbReference>
<dbReference type="GO" id="GO:0003723">
    <property type="term" value="F:RNA binding"/>
    <property type="evidence" value="ECO:0007669"/>
    <property type="project" value="UniProtKB-KW"/>
</dbReference>
<reference evidence="2" key="1">
    <citation type="journal article" date="2021" name="Mol. Plant Pathol.">
        <title>A 20-kb lineage-specific genomic region tames virulence in pathogenic amphidiploid Verticillium longisporum.</title>
        <authorList>
            <person name="Harting R."/>
            <person name="Starke J."/>
            <person name="Kusch H."/>
            <person name="Poggeler S."/>
            <person name="Maurus I."/>
            <person name="Schluter R."/>
            <person name="Landesfeind M."/>
            <person name="Bulla I."/>
            <person name="Nowrousian M."/>
            <person name="de Jonge R."/>
            <person name="Stahlhut G."/>
            <person name="Hoff K.J."/>
            <person name="Asshauer K.P."/>
            <person name="Thurmer A."/>
            <person name="Stanke M."/>
            <person name="Daniel R."/>
            <person name="Morgenstern B."/>
            <person name="Thomma B.P.H.J."/>
            <person name="Kronstad J.W."/>
            <person name="Braus-Stromeyer S.A."/>
            <person name="Braus G.H."/>
        </authorList>
    </citation>
    <scope>NUCLEOTIDE SEQUENCE</scope>
    <source>
        <strain evidence="2">Vl32</strain>
    </source>
</reference>
<keyword evidence="1" id="KW-0690">Ribosome biogenesis</keyword>
<comment type="function">
    <text evidence="1">Required for ribosome biogenesis. Part of a complex which catalyzes pseudouridylation of rRNA. This involves the isomerization of uridine such that the ribose is subsequently attached to C5, instead of the normal N1. Pseudouridine ("psi") residues may serve to stabilize the conformation of rRNAs.</text>
</comment>
<keyword evidence="1" id="KW-0698">rRNA processing</keyword>
<comment type="subcellular location">
    <subcellularLocation>
        <location evidence="1">Nucleus</location>
        <location evidence="1">Nucleolus</location>
    </subcellularLocation>
</comment>